<keyword evidence="2" id="KW-1185">Reference proteome</keyword>
<protein>
    <submittedName>
        <fullName evidence="1">Uncharacterized protein</fullName>
    </submittedName>
</protein>
<accession>A0ABD0NYL4</accession>
<dbReference type="EMBL" id="JAMKFB020000019">
    <property type="protein sequence ID" value="KAL0166126.1"/>
    <property type="molecule type" value="Genomic_DNA"/>
</dbReference>
<dbReference type="AlphaFoldDB" id="A0ABD0NYL4"/>
<gene>
    <name evidence="1" type="ORF">M9458_037970</name>
</gene>
<name>A0ABD0NYL4_CIRMR</name>
<evidence type="ECO:0000313" key="1">
    <source>
        <dbReference type="EMBL" id="KAL0166126.1"/>
    </source>
</evidence>
<dbReference type="InterPro" id="IPR030045">
    <property type="entry name" value="CTNNAL1"/>
</dbReference>
<dbReference type="PANTHER" id="PTHR46342:SF1">
    <property type="entry name" value="ALPHA-CATULIN"/>
    <property type="match status" value="1"/>
</dbReference>
<sequence>VKVEGLRDSLYFVSCEAVAAQLEALVEKTEDFTDSAYTSHEQRETIIQLCQITRQETKQLINTWRHA</sequence>
<dbReference type="PANTHER" id="PTHR46342">
    <property type="entry name" value="ALPHA-CATULIN"/>
    <property type="match status" value="1"/>
</dbReference>
<dbReference type="Proteomes" id="UP001529510">
    <property type="component" value="Unassembled WGS sequence"/>
</dbReference>
<reference evidence="1 2" key="1">
    <citation type="submission" date="2024-05" db="EMBL/GenBank/DDBJ databases">
        <title>Genome sequencing and assembly of Indian major carp, Cirrhinus mrigala (Hamilton, 1822).</title>
        <authorList>
            <person name="Mohindra V."/>
            <person name="Chowdhury L.M."/>
            <person name="Lal K."/>
            <person name="Jena J.K."/>
        </authorList>
    </citation>
    <scope>NUCLEOTIDE SEQUENCE [LARGE SCALE GENOMIC DNA]</scope>
    <source>
        <strain evidence="1">CM1030</strain>
        <tissue evidence="1">Blood</tissue>
    </source>
</reference>
<organism evidence="1 2">
    <name type="scientific">Cirrhinus mrigala</name>
    <name type="common">Mrigala</name>
    <dbReference type="NCBI Taxonomy" id="683832"/>
    <lineage>
        <taxon>Eukaryota</taxon>
        <taxon>Metazoa</taxon>
        <taxon>Chordata</taxon>
        <taxon>Craniata</taxon>
        <taxon>Vertebrata</taxon>
        <taxon>Euteleostomi</taxon>
        <taxon>Actinopterygii</taxon>
        <taxon>Neopterygii</taxon>
        <taxon>Teleostei</taxon>
        <taxon>Ostariophysi</taxon>
        <taxon>Cypriniformes</taxon>
        <taxon>Cyprinidae</taxon>
        <taxon>Labeoninae</taxon>
        <taxon>Labeonini</taxon>
        <taxon>Cirrhinus</taxon>
    </lineage>
</organism>
<feature type="non-terminal residue" evidence="1">
    <location>
        <position position="67"/>
    </location>
</feature>
<evidence type="ECO:0000313" key="2">
    <source>
        <dbReference type="Proteomes" id="UP001529510"/>
    </source>
</evidence>
<proteinExistence type="predicted"/>
<comment type="caution">
    <text evidence="1">The sequence shown here is derived from an EMBL/GenBank/DDBJ whole genome shotgun (WGS) entry which is preliminary data.</text>
</comment>
<feature type="non-terminal residue" evidence="1">
    <location>
        <position position="1"/>
    </location>
</feature>